<feature type="compositionally biased region" description="Basic residues" evidence="1">
    <location>
        <begin position="181"/>
        <end position="203"/>
    </location>
</feature>
<gene>
    <name evidence="2" type="ORF">AVDCRST_MAG07-223</name>
</gene>
<dbReference type="GO" id="GO:0016937">
    <property type="term" value="F:short-chain fatty acyl-CoA dehydrogenase activity"/>
    <property type="evidence" value="ECO:0007669"/>
    <property type="project" value="UniProtKB-EC"/>
</dbReference>
<accession>A0A6J4KJF0</accession>
<feature type="region of interest" description="Disordered" evidence="1">
    <location>
        <begin position="1"/>
        <end position="326"/>
    </location>
</feature>
<proteinExistence type="predicted"/>
<feature type="compositionally biased region" description="Gly residues" evidence="1">
    <location>
        <begin position="378"/>
        <end position="387"/>
    </location>
</feature>
<evidence type="ECO:0000256" key="1">
    <source>
        <dbReference type="SAM" id="MobiDB-lite"/>
    </source>
</evidence>
<evidence type="ECO:0000313" key="2">
    <source>
        <dbReference type="EMBL" id="CAA9307835.1"/>
    </source>
</evidence>
<dbReference type="EC" id="1.3.8.1" evidence="2"/>
<protein>
    <submittedName>
        <fullName evidence="2">Acyl-CoA dehydrogenase, short-chain specific</fullName>
        <ecNumber evidence="2">1.3.8.1</ecNumber>
    </submittedName>
</protein>
<feature type="region of interest" description="Disordered" evidence="1">
    <location>
        <begin position="368"/>
        <end position="387"/>
    </location>
</feature>
<feature type="compositionally biased region" description="Basic residues" evidence="1">
    <location>
        <begin position="137"/>
        <end position="158"/>
    </location>
</feature>
<feature type="compositionally biased region" description="Basic residues" evidence="1">
    <location>
        <begin position="254"/>
        <end position="270"/>
    </location>
</feature>
<reference evidence="2" key="1">
    <citation type="submission" date="2020-02" db="EMBL/GenBank/DDBJ databases">
        <authorList>
            <person name="Meier V. D."/>
        </authorList>
    </citation>
    <scope>NUCLEOTIDE SEQUENCE</scope>
    <source>
        <strain evidence="2">AVDCRST_MAG07</strain>
    </source>
</reference>
<feature type="compositionally biased region" description="Basic and acidic residues" evidence="1">
    <location>
        <begin position="86"/>
        <end position="104"/>
    </location>
</feature>
<feature type="compositionally biased region" description="Basic and acidic residues" evidence="1">
    <location>
        <begin position="237"/>
        <end position="253"/>
    </location>
</feature>
<feature type="compositionally biased region" description="Basic residues" evidence="1">
    <location>
        <begin position="1"/>
        <end position="16"/>
    </location>
</feature>
<sequence length="387" mass="42645">DHHCRAVVGVRPHRGARGAARERPSLRRGGRGAACGGGRPHGRLPVGRARGAAQERPARPARPGGARRRRSRRHLDRPGHRGALAGRREHRPDRGGQQARHDRPAAVGQRGAQGALPAGRGDGRVDLLLRPVGARGRLGRGGHAHTRGPRRRRVRPGRHQGLDQPGRRVHALHRHGGDRAGRRRTRHLGVRGARRRPRLHGRAARAQDGHQGLAHLRGPLRELPHPRRPHDRRARHRLQDRAGHPRPHPADHRRPGRGHRAGQPRRRPRLHQGAPAVRQARRRLPGRAVHAGRHGDEDRGGPPAGLRRRGQGRPDSARPHLRLRGGQVLRLRHRHAGGDRRRAAVRRLRLHAGLPGRALHARCEDHADLRGHEPDPAGGDGPGAAAL</sequence>
<organism evidence="2">
    <name type="scientific">uncultured Frankineae bacterium</name>
    <dbReference type="NCBI Taxonomy" id="437475"/>
    <lineage>
        <taxon>Bacteria</taxon>
        <taxon>Bacillati</taxon>
        <taxon>Actinomycetota</taxon>
        <taxon>Actinomycetes</taxon>
        <taxon>Frankiales</taxon>
        <taxon>environmental samples</taxon>
    </lineage>
</organism>
<dbReference type="AlphaFoldDB" id="A0A6J4KJF0"/>
<keyword evidence="2" id="KW-0560">Oxidoreductase</keyword>
<feature type="compositionally biased region" description="Basic residues" evidence="1">
    <location>
        <begin position="65"/>
        <end position="75"/>
    </location>
</feature>
<feature type="non-terminal residue" evidence="2">
    <location>
        <position position="387"/>
    </location>
</feature>
<name>A0A6J4KJF0_9ACTN</name>
<dbReference type="EMBL" id="CADCUB010000016">
    <property type="protein sequence ID" value="CAA9307835.1"/>
    <property type="molecule type" value="Genomic_DNA"/>
</dbReference>
<feature type="compositionally biased region" description="Basic residues" evidence="1">
    <location>
        <begin position="226"/>
        <end position="236"/>
    </location>
</feature>
<feature type="non-terminal residue" evidence="2">
    <location>
        <position position="1"/>
    </location>
</feature>